<proteinExistence type="predicted"/>
<feature type="compositionally biased region" description="Low complexity" evidence="1">
    <location>
        <begin position="114"/>
        <end position="124"/>
    </location>
</feature>
<protein>
    <submittedName>
        <fullName evidence="2">Uncharacterized protein</fullName>
    </submittedName>
</protein>
<keyword evidence="3" id="KW-1185">Reference proteome</keyword>
<evidence type="ECO:0000313" key="2">
    <source>
        <dbReference type="EMBL" id="KAJ6232032.1"/>
    </source>
</evidence>
<dbReference type="Proteomes" id="UP001150062">
    <property type="component" value="Unassembled WGS sequence"/>
</dbReference>
<evidence type="ECO:0000256" key="1">
    <source>
        <dbReference type="SAM" id="MobiDB-lite"/>
    </source>
</evidence>
<comment type="caution">
    <text evidence="2">The sequence shown here is derived from an EMBL/GenBank/DDBJ whole genome shotgun (WGS) entry which is preliminary data.</text>
</comment>
<name>A0ABQ8XHC0_9EUKA</name>
<gene>
    <name evidence="2" type="ORF">M0813_05187</name>
</gene>
<dbReference type="EMBL" id="JAOAOG010000295">
    <property type="protein sequence ID" value="KAJ6232032.1"/>
    <property type="molecule type" value="Genomic_DNA"/>
</dbReference>
<reference evidence="2" key="1">
    <citation type="submission" date="2022-08" db="EMBL/GenBank/DDBJ databases">
        <title>Novel sulfate-reducing endosymbionts in the free-living metamonad Anaeramoeba.</title>
        <authorList>
            <person name="Jerlstrom-Hultqvist J."/>
            <person name="Cepicka I."/>
            <person name="Gallot-Lavallee L."/>
            <person name="Salas-Leiva D."/>
            <person name="Curtis B.A."/>
            <person name="Zahonova K."/>
            <person name="Pipaliya S."/>
            <person name="Dacks J."/>
            <person name="Roger A.J."/>
        </authorList>
    </citation>
    <scope>NUCLEOTIDE SEQUENCE</scope>
    <source>
        <strain evidence="2">Schooner1</strain>
    </source>
</reference>
<sequence length="759" mass="88670">MVQPSFFQCELPQTIIKNEIPIGQQVTFEGYKFKMNEHCSENEFFMSEQPPIKKTKNPISIPCHNLRNQSPYKQKERKLIVKPRSGRYDFGFFRKEKNISQGLGNQSESTMSSKNNNNNNNNKNYQKLQNYELKYSKNSFQEKNNEMTENKYLEENIEFTKEISTFFERGSWKNLEENLIRKSETKNTQNGENDTEEVLCFDDNNENLPFFSDKNSLVFQDANSAIPNLKTMRNEQSENKLDSCLHFDSSFGSGFGSGFYFDSRSTLVGSLDSCLLDDLADFTSNSGNDQPNGKVIELPIGLTKSEDFDVLFGLHNDRDMAYNQIISKEKKQKKINLQKEKEIGFGCNSNYLNFFGKTPKQTQTQTKENTHPHQKKTTIITNSEKFKSYRKFPNSKPFNLKKIFTIKAKTGNNRKRAFPKTNTDATPNLPNTNSNLIESGRRVFKLIAGQLWVITGGSPEKYLKPYLDKISQMLGENYQGKSLENLTFNKQIKYLLSNSRRALTEFVLEIFLGILSLIFSDSIPDLTIEFWSILEELCVANIKNINKNKNSKKKKNTQNKNNLKENTKILIKLEQIYQKIFKEHILMYWFNKKFSENLSCVFPINDQHAFFTEHLFYLGKSKFLICCMLLAKDMIKRRNELEGYFRLITEDYDNDPLNLYFHNRGSKLKFIKKYINEFGLNNGEYWTIISDDYISRLDFTLGNVLEYPLFQKITSNMQLLKISNVSNRSINCEPRFTKKKCKVPRVQIKKNWLFKKKIN</sequence>
<accession>A0ABQ8XHC0</accession>
<feature type="compositionally biased region" description="Polar residues" evidence="1">
    <location>
        <begin position="101"/>
        <end position="113"/>
    </location>
</feature>
<organism evidence="2 3">
    <name type="scientific">Anaeramoeba flamelloides</name>
    <dbReference type="NCBI Taxonomy" id="1746091"/>
    <lineage>
        <taxon>Eukaryota</taxon>
        <taxon>Metamonada</taxon>
        <taxon>Anaeramoebidae</taxon>
        <taxon>Anaeramoeba</taxon>
    </lineage>
</organism>
<feature type="region of interest" description="Disordered" evidence="1">
    <location>
        <begin position="101"/>
        <end position="124"/>
    </location>
</feature>
<evidence type="ECO:0000313" key="3">
    <source>
        <dbReference type="Proteomes" id="UP001150062"/>
    </source>
</evidence>